<evidence type="ECO:0000256" key="2">
    <source>
        <dbReference type="ARBA" id="ARBA00023157"/>
    </source>
</evidence>
<evidence type="ECO:0008006" key="6">
    <source>
        <dbReference type="Google" id="ProtNLM"/>
    </source>
</evidence>
<name>A0A1E4SB54_9ASCO</name>
<dbReference type="InterPro" id="IPR018793">
    <property type="entry name" value="Cyt_c_oxidase_assmbl_Pet191"/>
</dbReference>
<evidence type="ECO:0000256" key="1">
    <source>
        <dbReference type="ARBA" id="ARBA00007785"/>
    </source>
</evidence>
<keyword evidence="5" id="KW-1185">Reference proteome</keyword>
<evidence type="ECO:0000313" key="4">
    <source>
        <dbReference type="EMBL" id="ODV76757.1"/>
    </source>
</evidence>
<dbReference type="Proteomes" id="UP000094285">
    <property type="component" value="Unassembled WGS sequence"/>
</dbReference>
<keyword evidence="3" id="KW-0175">Coiled coil</keyword>
<dbReference type="AlphaFoldDB" id="A0A1E4SB54"/>
<dbReference type="Pfam" id="PF10203">
    <property type="entry name" value="Pet191_N"/>
    <property type="match status" value="1"/>
</dbReference>
<dbReference type="PANTHER" id="PTHR28627">
    <property type="entry name" value="CYTOCHROME C OXIDASE ASSEMBLY FACTOR 5"/>
    <property type="match status" value="1"/>
</dbReference>
<comment type="similarity">
    <text evidence="1">Belongs to the PET191 family.</text>
</comment>
<protein>
    <recommendedName>
        <fullName evidence="6">Mitochondrial protein PET191</fullName>
    </recommendedName>
</protein>
<reference evidence="5" key="1">
    <citation type="submission" date="2016-05" db="EMBL/GenBank/DDBJ databases">
        <title>Comparative genomics of biotechnologically important yeasts.</title>
        <authorList>
            <consortium name="DOE Joint Genome Institute"/>
            <person name="Riley R."/>
            <person name="Haridas S."/>
            <person name="Wolfe K.H."/>
            <person name="Lopes M.R."/>
            <person name="Hittinger C.T."/>
            <person name="Goker M."/>
            <person name="Salamov A."/>
            <person name="Wisecaver J."/>
            <person name="Long T.M."/>
            <person name="Aerts A.L."/>
            <person name="Barry K."/>
            <person name="Choi C."/>
            <person name="Clum A."/>
            <person name="Coughlan A.Y."/>
            <person name="Deshpande S."/>
            <person name="Douglass A.P."/>
            <person name="Hanson S.J."/>
            <person name="Klenk H.-P."/>
            <person name="Labutti K."/>
            <person name="Lapidus A."/>
            <person name="Lindquist E."/>
            <person name="Lipzen A."/>
            <person name="Meier-Kolthoff J.P."/>
            <person name="Ohm R.A."/>
            <person name="Otillar R.P."/>
            <person name="Pangilinan J."/>
            <person name="Peng Y."/>
            <person name="Rokas A."/>
            <person name="Rosa C.A."/>
            <person name="Scheuner C."/>
            <person name="Sibirny A.A."/>
            <person name="Slot J.C."/>
            <person name="Stielow J.B."/>
            <person name="Sun H."/>
            <person name="Kurtzman C.P."/>
            <person name="Blackwell M."/>
            <person name="Grigoriev I.V."/>
            <person name="Jeffries T.W."/>
        </authorList>
    </citation>
    <scope>NUCLEOTIDE SEQUENCE [LARGE SCALE GENOMIC DNA]</scope>
    <source>
        <strain evidence="5">NRRL Y-17324</strain>
    </source>
</reference>
<feature type="coiled-coil region" evidence="3">
    <location>
        <begin position="92"/>
        <end position="119"/>
    </location>
</feature>
<dbReference type="GO" id="GO:0005758">
    <property type="term" value="C:mitochondrial intermembrane space"/>
    <property type="evidence" value="ECO:0007669"/>
    <property type="project" value="EnsemblFungi"/>
</dbReference>
<dbReference type="STRING" id="984487.A0A1E4SB54"/>
<dbReference type="EMBL" id="KV453917">
    <property type="protein sequence ID" value="ODV76757.1"/>
    <property type="molecule type" value="Genomic_DNA"/>
</dbReference>
<gene>
    <name evidence="4" type="ORF">CANTADRAFT_13468</name>
</gene>
<dbReference type="PANTHER" id="PTHR28627:SF1">
    <property type="entry name" value="CYTOCHROME C OXIDASE ASSEMBLY FACTOR 5"/>
    <property type="match status" value="1"/>
</dbReference>
<keyword evidence="2" id="KW-1015">Disulfide bond</keyword>
<evidence type="ECO:0000313" key="5">
    <source>
        <dbReference type="Proteomes" id="UP000094285"/>
    </source>
</evidence>
<dbReference type="Gene3D" id="1.20.5.580">
    <property type="entry name" value="Single Helix bin"/>
    <property type="match status" value="1"/>
</dbReference>
<dbReference type="GeneID" id="30980400"/>
<proteinExistence type="inferred from homology"/>
<evidence type="ECO:0000256" key="3">
    <source>
        <dbReference type="SAM" id="Coils"/>
    </source>
</evidence>
<accession>A0A1E4SB54</accession>
<sequence length="127" mass="14330">MGASCKDQKKALAICLQRSPCVLLDRNTPKKCLTDPVLKRELPELCVANLKAFMECKNGMFDMRKRMRGNAPLSTGKYDETYDNLSTGNYNAEEEMRKLDVLNRNLSKQRQLAEAEERAKMGAEPAA</sequence>
<dbReference type="GO" id="GO:0005743">
    <property type="term" value="C:mitochondrial inner membrane"/>
    <property type="evidence" value="ECO:0007669"/>
    <property type="project" value="EnsemblFungi"/>
</dbReference>
<dbReference type="OrthoDB" id="282149at2759"/>
<organism evidence="4 5">
    <name type="scientific">Suhomyces tanzawaensis NRRL Y-17324</name>
    <dbReference type="NCBI Taxonomy" id="984487"/>
    <lineage>
        <taxon>Eukaryota</taxon>
        <taxon>Fungi</taxon>
        <taxon>Dikarya</taxon>
        <taxon>Ascomycota</taxon>
        <taxon>Saccharomycotina</taxon>
        <taxon>Pichiomycetes</taxon>
        <taxon>Debaryomycetaceae</taxon>
        <taxon>Suhomyces</taxon>
    </lineage>
</organism>
<dbReference type="GO" id="GO:0033617">
    <property type="term" value="P:mitochondrial respiratory chain complex IV assembly"/>
    <property type="evidence" value="ECO:0007669"/>
    <property type="project" value="EnsemblFungi"/>
</dbReference>
<dbReference type="RefSeq" id="XP_020061879.1">
    <property type="nucleotide sequence ID" value="XM_020206263.1"/>
</dbReference>